<name>A0A2X0LUP1_9BASI</name>
<evidence type="ECO:0000313" key="3">
    <source>
        <dbReference type="EMBL" id="SGY14174.1"/>
    </source>
</evidence>
<dbReference type="PANTHER" id="PTHR43194">
    <property type="entry name" value="HYDROLASE ALPHA/BETA FOLD FAMILY"/>
    <property type="match status" value="1"/>
</dbReference>
<evidence type="ECO:0000256" key="1">
    <source>
        <dbReference type="SAM" id="MobiDB-lite"/>
    </source>
</evidence>
<keyword evidence="4" id="KW-1185">Reference proteome</keyword>
<dbReference type="Pfam" id="PF12697">
    <property type="entry name" value="Abhydrolase_6"/>
    <property type="match status" value="1"/>
</dbReference>
<dbReference type="InterPro" id="IPR050228">
    <property type="entry name" value="Carboxylesterase_BioH"/>
</dbReference>
<feature type="region of interest" description="Disordered" evidence="1">
    <location>
        <begin position="88"/>
        <end position="116"/>
    </location>
</feature>
<dbReference type="InterPro" id="IPR000073">
    <property type="entry name" value="AB_hydrolase_1"/>
</dbReference>
<feature type="domain" description="AB hydrolase-1" evidence="2">
    <location>
        <begin position="177"/>
        <end position="507"/>
    </location>
</feature>
<dbReference type="PANTHER" id="PTHR43194:SF2">
    <property type="entry name" value="PEROXISOMAL MEMBRANE PROTEIN LPX1"/>
    <property type="match status" value="1"/>
</dbReference>
<dbReference type="InterPro" id="IPR029058">
    <property type="entry name" value="AB_hydrolase_fold"/>
</dbReference>
<dbReference type="AlphaFoldDB" id="A0A2X0LUP1"/>
<accession>A0A2X0LUP1</accession>
<feature type="compositionally biased region" description="Basic and acidic residues" evidence="1">
    <location>
        <begin position="107"/>
        <end position="116"/>
    </location>
</feature>
<dbReference type="STRING" id="796604.A0A2X0LUP1"/>
<dbReference type="Proteomes" id="UP000249464">
    <property type="component" value="Unassembled WGS sequence"/>
</dbReference>
<dbReference type="Gene3D" id="3.40.50.1820">
    <property type="entry name" value="alpha/beta hydrolase"/>
    <property type="match status" value="1"/>
</dbReference>
<dbReference type="EMBL" id="FQNC01000012">
    <property type="protein sequence ID" value="SGY14174.1"/>
    <property type="molecule type" value="Genomic_DNA"/>
</dbReference>
<gene>
    <name evidence="3" type="primary">BQ5605_C010g06089</name>
    <name evidence="3" type="ORF">BQ5605_C010G06089</name>
</gene>
<organism evidence="3 4">
    <name type="scientific">Microbotryum silenes-dioicae</name>
    <dbReference type="NCBI Taxonomy" id="796604"/>
    <lineage>
        <taxon>Eukaryota</taxon>
        <taxon>Fungi</taxon>
        <taxon>Dikarya</taxon>
        <taxon>Basidiomycota</taxon>
        <taxon>Pucciniomycotina</taxon>
        <taxon>Microbotryomycetes</taxon>
        <taxon>Microbotryales</taxon>
        <taxon>Microbotryaceae</taxon>
        <taxon>Microbotryum</taxon>
    </lineage>
</organism>
<protein>
    <submittedName>
        <fullName evidence="3">BQ5605_C010g06089 protein</fullName>
    </submittedName>
</protein>
<proteinExistence type="predicted"/>
<reference evidence="3 4" key="1">
    <citation type="submission" date="2016-11" db="EMBL/GenBank/DDBJ databases">
        <authorList>
            <person name="Jaros S."/>
            <person name="Januszkiewicz K."/>
            <person name="Wedrychowicz H."/>
        </authorList>
    </citation>
    <scope>NUCLEOTIDE SEQUENCE [LARGE SCALE GENOMIC DNA]</scope>
</reference>
<dbReference type="SUPFAM" id="SSF53474">
    <property type="entry name" value="alpha/beta-Hydrolases"/>
    <property type="match status" value="1"/>
</dbReference>
<evidence type="ECO:0000313" key="4">
    <source>
        <dbReference type="Proteomes" id="UP000249464"/>
    </source>
</evidence>
<evidence type="ECO:0000259" key="2">
    <source>
        <dbReference type="Pfam" id="PF12697"/>
    </source>
</evidence>
<sequence>MSPTRGERLISIEAQARSLAPEGPLVPLLAPKASYPTGISRDVALRGSSRRYPFGGDKHTAWRVDTFVVSAAFPRSFKNSAATLITSPASSPNALNQDPPTNSTEPTKGRTEPPKARLSIEEAYIQICADQLEALKQGKVSVDDEQELRNQAQLFIAVNRYVNTAVRPSKDKPLLTLVFAHPNGLHKETWEPAISDVLDAWDSGTPIGEVWCLDAFNQGDSAVLNQGRLGKTFDWSDHGRDIANFLISYLPDALSPSLSPPHLPFIHTPETTLLQALDTIAPIPGHPLPSHRIFRNRLIVGIGHSLGGAGMAYAATAQPSLFSSLILCEPILPPPGAICSCEGLTKGALGRRETWISKRGMKEGLLKREFFRKWDERCLEMYVESGSKHLPEGGVGLKCRAQDEAVRSELLTSLSRKDVHVLTLSLTHPHQLVFCDVQGLTVCRATLRLPQIPPTLPIHLIFAEDSIFPLDSALTNLLNLIPWATHEIFEGAGHLLVQERPKDTAEAIVRHLERLYKVAQGDEVESYFFGKAKL</sequence>
<feature type="compositionally biased region" description="Polar residues" evidence="1">
    <location>
        <begin position="88"/>
        <end position="106"/>
    </location>
</feature>